<evidence type="ECO:0000313" key="3">
    <source>
        <dbReference type="Proteomes" id="UP000521676"/>
    </source>
</evidence>
<name>A0A8T7M3N0_9CHLR</name>
<evidence type="ECO:0000313" key="4">
    <source>
        <dbReference type="Proteomes" id="UP001431572"/>
    </source>
</evidence>
<protein>
    <submittedName>
        <fullName evidence="1">Uncharacterized protein</fullName>
    </submittedName>
</protein>
<gene>
    <name evidence="1" type="ORF">HXX08_11200</name>
    <name evidence="2" type="ORF">OZ401_001582</name>
</gene>
<dbReference type="EMBL" id="CP128399">
    <property type="protein sequence ID" value="WJW65803.1"/>
    <property type="molecule type" value="Genomic_DNA"/>
</dbReference>
<evidence type="ECO:0000313" key="1">
    <source>
        <dbReference type="EMBL" id="NWJ46435.1"/>
    </source>
</evidence>
<keyword evidence="4" id="KW-1185">Reference proteome</keyword>
<dbReference type="EMBL" id="JACATZ010000001">
    <property type="protein sequence ID" value="NWJ46435.1"/>
    <property type="molecule type" value="Genomic_DNA"/>
</dbReference>
<organism evidence="1 3">
    <name type="scientific">Candidatus Chlorohelix allophototropha</name>
    <dbReference type="NCBI Taxonomy" id="3003348"/>
    <lineage>
        <taxon>Bacteria</taxon>
        <taxon>Bacillati</taxon>
        <taxon>Chloroflexota</taxon>
        <taxon>Chloroflexia</taxon>
        <taxon>Candidatus Chloroheliales</taxon>
        <taxon>Candidatus Chloroheliaceae</taxon>
        <taxon>Candidatus Chlorohelix</taxon>
    </lineage>
</organism>
<dbReference type="Proteomes" id="UP000521676">
    <property type="component" value="Unassembled WGS sequence"/>
</dbReference>
<dbReference type="Proteomes" id="UP001431572">
    <property type="component" value="Chromosome 1"/>
</dbReference>
<proteinExistence type="predicted"/>
<dbReference type="RefSeq" id="WP_341467688.1">
    <property type="nucleotide sequence ID" value="NZ_CP128399.1"/>
</dbReference>
<accession>A0A8T7M3N0</accession>
<reference evidence="1 3" key="1">
    <citation type="submission" date="2020-06" db="EMBL/GenBank/DDBJ databases">
        <title>Anoxygenic phototrophic Chloroflexota member uses a Type I reaction center.</title>
        <authorList>
            <person name="Tsuji J.M."/>
            <person name="Shaw N.A."/>
            <person name="Nagashima S."/>
            <person name="Venkiteswaran J."/>
            <person name="Schiff S.L."/>
            <person name="Hanada S."/>
            <person name="Tank M."/>
            <person name="Neufeld J.D."/>
        </authorList>
    </citation>
    <scope>NUCLEOTIDE SEQUENCE [LARGE SCALE GENOMIC DNA]</scope>
    <source>
        <strain evidence="1">L227-S17</strain>
    </source>
</reference>
<evidence type="ECO:0000313" key="2">
    <source>
        <dbReference type="EMBL" id="WJW65803.1"/>
    </source>
</evidence>
<dbReference type="AlphaFoldDB" id="A0A8T7M3N0"/>
<sequence length="56" mass="6587">MQTVFIVRTFLKYRVEIIGTFESETGIVYRTRRVDKTGKAYPGCGEEWHTILNPDY</sequence>
<reference evidence="2" key="2">
    <citation type="journal article" date="2024" name="Nature">
        <title>Anoxygenic phototroph of the Chloroflexota uses a type I reaction centre.</title>
        <authorList>
            <person name="Tsuji J.M."/>
            <person name="Shaw N.A."/>
            <person name="Nagashima S."/>
            <person name="Venkiteswaran J.J."/>
            <person name="Schiff S.L."/>
            <person name="Watanabe T."/>
            <person name="Fukui M."/>
            <person name="Hanada S."/>
            <person name="Tank M."/>
            <person name="Neufeld J.D."/>
        </authorList>
    </citation>
    <scope>NUCLEOTIDE SEQUENCE</scope>
    <source>
        <strain evidence="2">L227-S17</strain>
    </source>
</reference>